<comment type="pathway">
    <text evidence="2">Lipid metabolism; sphingolipid metabolism.</text>
</comment>
<dbReference type="SUPFAM" id="SSF56219">
    <property type="entry name" value="DNase I-like"/>
    <property type="match status" value="1"/>
</dbReference>
<organism evidence="14">
    <name type="scientific">Spongospora subterranea</name>
    <dbReference type="NCBI Taxonomy" id="70186"/>
    <lineage>
        <taxon>Eukaryota</taxon>
        <taxon>Sar</taxon>
        <taxon>Rhizaria</taxon>
        <taxon>Endomyxa</taxon>
        <taxon>Phytomyxea</taxon>
        <taxon>Plasmodiophorida</taxon>
        <taxon>Plasmodiophoridae</taxon>
        <taxon>Spongospora</taxon>
    </lineage>
</organism>
<dbReference type="Gene3D" id="3.60.10.10">
    <property type="entry name" value="Endonuclease/exonuclease/phosphatase"/>
    <property type="match status" value="1"/>
</dbReference>
<accession>A0A0H5R271</accession>
<keyword evidence="8" id="KW-0460">Magnesium</keyword>
<evidence type="ECO:0000256" key="1">
    <source>
        <dbReference type="ARBA" id="ARBA00004141"/>
    </source>
</evidence>
<dbReference type="EMBL" id="HACM01001527">
    <property type="protein sequence ID" value="CRZ01969.1"/>
    <property type="molecule type" value="Transcribed_RNA"/>
</dbReference>
<keyword evidence="6" id="KW-0479">Metal-binding</keyword>
<evidence type="ECO:0000259" key="13">
    <source>
        <dbReference type="Pfam" id="PF03372"/>
    </source>
</evidence>
<evidence type="ECO:0000256" key="6">
    <source>
        <dbReference type="ARBA" id="ARBA00022723"/>
    </source>
</evidence>
<evidence type="ECO:0000256" key="8">
    <source>
        <dbReference type="ARBA" id="ARBA00022842"/>
    </source>
</evidence>
<keyword evidence="7" id="KW-0378">Hydrolase</keyword>
<keyword evidence="9" id="KW-0746">Sphingolipid metabolism</keyword>
<evidence type="ECO:0000256" key="2">
    <source>
        <dbReference type="ARBA" id="ARBA00004760"/>
    </source>
</evidence>
<feature type="domain" description="Endonuclease/exonuclease/phosphatase" evidence="13">
    <location>
        <begin position="49"/>
        <end position="285"/>
    </location>
</feature>
<comment type="subcellular location">
    <subcellularLocation>
        <location evidence="1">Membrane</location>
        <topology evidence="1">Multi-pass membrane protein</topology>
    </subcellularLocation>
</comment>
<name>A0A0H5R271_9EUKA</name>
<protein>
    <recommendedName>
        <fullName evidence="13">Endonuclease/exonuclease/phosphatase domain-containing protein</fullName>
    </recommendedName>
</protein>
<evidence type="ECO:0000256" key="12">
    <source>
        <dbReference type="ARBA" id="ARBA00023136"/>
    </source>
</evidence>
<dbReference type="GO" id="GO:0004767">
    <property type="term" value="F:sphingomyelin phosphodiesterase activity"/>
    <property type="evidence" value="ECO:0007669"/>
    <property type="project" value="InterPro"/>
</dbReference>
<keyword evidence="5" id="KW-0812">Transmembrane</keyword>
<dbReference type="GO" id="GO:0006665">
    <property type="term" value="P:sphingolipid metabolic process"/>
    <property type="evidence" value="ECO:0007669"/>
    <property type="project" value="UniProtKB-KW"/>
</dbReference>
<reference evidence="14" key="1">
    <citation type="submission" date="2015-04" db="EMBL/GenBank/DDBJ databases">
        <title>The genome sequence of the plant pathogenic Rhizarian Plasmodiophora brassicae reveals insights in its biotrophic life cycle and the origin of chitin synthesis.</title>
        <authorList>
            <person name="Schwelm A."/>
            <person name="Fogelqvist J."/>
            <person name="Knaust A."/>
            <person name="Julke S."/>
            <person name="Lilja T."/>
            <person name="Dhandapani V."/>
            <person name="Bonilla-Rosso G."/>
            <person name="Karlsson M."/>
            <person name="Shevchenko A."/>
            <person name="Choi S.R."/>
            <person name="Kim H.G."/>
            <person name="Park J.Y."/>
            <person name="Lim Y.P."/>
            <person name="Ludwig-Muller J."/>
            <person name="Dixelius C."/>
        </authorList>
    </citation>
    <scope>NUCLEOTIDE SEQUENCE</scope>
    <source>
        <tissue evidence="14">Potato root galls</tissue>
    </source>
</reference>
<evidence type="ECO:0000256" key="10">
    <source>
        <dbReference type="ARBA" id="ARBA00022989"/>
    </source>
</evidence>
<dbReference type="InterPro" id="IPR038772">
    <property type="entry name" value="Sph/SMPD2-like"/>
</dbReference>
<keyword evidence="11" id="KW-0443">Lipid metabolism</keyword>
<dbReference type="AlphaFoldDB" id="A0A0H5R271"/>
<evidence type="ECO:0000256" key="11">
    <source>
        <dbReference type="ARBA" id="ARBA00023098"/>
    </source>
</evidence>
<keyword evidence="10" id="KW-1133">Transmembrane helix</keyword>
<dbReference type="InterPro" id="IPR036691">
    <property type="entry name" value="Endo/exonu/phosph_ase_sf"/>
</dbReference>
<dbReference type="PANTHER" id="PTHR16320">
    <property type="entry name" value="SPHINGOMYELINASE FAMILY MEMBER"/>
    <property type="match status" value="1"/>
</dbReference>
<comment type="similarity">
    <text evidence="4">Belongs to the neutral sphingomyelinase family.</text>
</comment>
<evidence type="ECO:0000256" key="3">
    <source>
        <dbReference type="ARBA" id="ARBA00004991"/>
    </source>
</evidence>
<keyword evidence="12" id="KW-0472">Membrane</keyword>
<dbReference type="GO" id="GO:0016020">
    <property type="term" value="C:membrane"/>
    <property type="evidence" value="ECO:0007669"/>
    <property type="project" value="UniProtKB-SubCell"/>
</dbReference>
<dbReference type="InterPro" id="IPR005135">
    <property type="entry name" value="Endo/exonuclease/phosphatase"/>
</dbReference>
<evidence type="ECO:0000256" key="7">
    <source>
        <dbReference type="ARBA" id="ARBA00022801"/>
    </source>
</evidence>
<dbReference type="GO" id="GO:0046872">
    <property type="term" value="F:metal ion binding"/>
    <property type="evidence" value="ECO:0007669"/>
    <property type="project" value="UniProtKB-KW"/>
</dbReference>
<evidence type="ECO:0000256" key="4">
    <source>
        <dbReference type="ARBA" id="ARBA00006335"/>
    </source>
</evidence>
<dbReference type="Pfam" id="PF03372">
    <property type="entry name" value="Exo_endo_phos"/>
    <property type="match status" value="1"/>
</dbReference>
<evidence type="ECO:0000313" key="14">
    <source>
        <dbReference type="EMBL" id="CRZ01969.1"/>
    </source>
</evidence>
<evidence type="ECO:0000256" key="9">
    <source>
        <dbReference type="ARBA" id="ARBA00022919"/>
    </source>
</evidence>
<sequence length="465" mass="52636">MWWMLNRLYRDIAFVKNRGAFRHETSTGTRRVSTEDDDGLTGDYSIRILTLNVWGLYFLSHVEKRIDAICRKLDGYDVVALQEVWHSRERDVLRDAARSYGMIYAHYFACGVGAPFWPGSHGTGLLILSKLPIDDVIWKRFLVNGKPYKLHHSDYLAGRGVGLLRLSSPCGPIDFYVTHLHAMYAHTPEDDEYQAHRVGQAFEAAQFIRATARAPLVLVLGDFNCWPNSVPMDLMRQFVRLKDGWENCNAGDVEKPGAGCTFGASDNCFSFKSNVPPERLDYILYVMLSTPHRRAGIRWAIRECSVVTDFMDDSEKGQLPLSDHWGVQAVFTGAKSDSSPNFGKLPVDVLQWPLDEVSQMDWGLMKKAVNICISGRKEADCRRSNHHKRAVFALLLFPLLWVMGVDIPDVFSFAPFLVSGYAFVEMLLAQGVVTDEITAFSEILHQMRHHLRASERIGSSLDVDL</sequence>
<proteinExistence type="inferred from homology"/>
<evidence type="ECO:0000256" key="5">
    <source>
        <dbReference type="ARBA" id="ARBA00022692"/>
    </source>
</evidence>
<comment type="pathway">
    <text evidence="3">Sphingolipid metabolism.</text>
</comment>
<dbReference type="PANTHER" id="PTHR16320:SF24">
    <property type="entry name" value="PHOSPHODIESTERASE, PUTATIVE-RELATED"/>
    <property type="match status" value="1"/>
</dbReference>